<keyword evidence="1" id="KW-0489">Methyltransferase</keyword>
<dbReference type="GO" id="GO:0008168">
    <property type="term" value="F:methyltransferase activity"/>
    <property type="evidence" value="ECO:0007669"/>
    <property type="project" value="UniProtKB-KW"/>
</dbReference>
<dbReference type="AlphaFoldDB" id="A0A3N0GRS2"/>
<accession>A0A3N0GRS2</accession>
<evidence type="ECO:0000313" key="2">
    <source>
        <dbReference type="Proteomes" id="UP000279994"/>
    </source>
</evidence>
<sequence>MAPTLGDLASRLRLALYLRLPDRPVRRRVRGIEMLLPRRHALPHFTRGSSPYAVNLVELARLIAEAEDGLCLLDIGANVGDSALLVLDKTHADVVCVEPDPQWIDYLEHNVGALPHVAVEPSVLVGPEDAGASMELVHESVGTSHVQRSTDGSGLPSLTTDELLAKYPQLADVRLVKSDTDGYDVQLVPALARTFLPSKPVLFFEFDPRPTAVATPELEPNDIWDVLVDLGYEHALVWDNGGRLIGPAATAELREKSAVLDLPEKERGYGFWDVAVAHRDDAVGRKVLDQLSV</sequence>
<keyword evidence="2" id="KW-1185">Reference proteome</keyword>
<dbReference type="Proteomes" id="UP000279994">
    <property type="component" value="Unassembled WGS sequence"/>
</dbReference>
<comment type="caution">
    <text evidence="1">The sequence shown here is derived from an EMBL/GenBank/DDBJ whole genome shotgun (WGS) entry which is preliminary data.</text>
</comment>
<evidence type="ECO:0000313" key="1">
    <source>
        <dbReference type="EMBL" id="RNM14812.1"/>
    </source>
</evidence>
<reference evidence="1 2" key="1">
    <citation type="submission" date="2018-11" db="EMBL/GenBank/DDBJ databases">
        <authorList>
            <person name="Li F."/>
        </authorList>
    </citation>
    <scope>NUCLEOTIDE SEQUENCE [LARGE SCALE GENOMIC DNA]</scope>
    <source>
        <strain evidence="1 2">Gsoil 818</strain>
    </source>
</reference>
<gene>
    <name evidence="1" type="ORF">EFL26_10105</name>
</gene>
<organism evidence="1 2">
    <name type="scientific">Nocardioides pocheonensis</name>
    <dbReference type="NCBI Taxonomy" id="661485"/>
    <lineage>
        <taxon>Bacteria</taxon>
        <taxon>Bacillati</taxon>
        <taxon>Actinomycetota</taxon>
        <taxon>Actinomycetes</taxon>
        <taxon>Propionibacteriales</taxon>
        <taxon>Nocardioidaceae</taxon>
        <taxon>Nocardioides</taxon>
    </lineage>
</organism>
<name>A0A3N0GRS2_9ACTN</name>
<dbReference type="NCBIfam" id="TIGR01444">
    <property type="entry name" value="fkbM_fam"/>
    <property type="match status" value="1"/>
</dbReference>
<proteinExistence type="predicted"/>
<dbReference type="Gene3D" id="3.40.50.150">
    <property type="entry name" value="Vaccinia Virus protein VP39"/>
    <property type="match status" value="1"/>
</dbReference>
<dbReference type="PANTHER" id="PTHR34203">
    <property type="entry name" value="METHYLTRANSFERASE, FKBM FAMILY PROTEIN"/>
    <property type="match status" value="1"/>
</dbReference>
<dbReference type="EMBL" id="RJSF01000037">
    <property type="protein sequence ID" value="RNM14812.1"/>
    <property type="molecule type" value="Genomic_DNA"/>
</dbReference>
<dbReference type="RefSeq" id="WP_123222775.1">
    <property type="nucleotide sequence ID" value="NZ_RJSF01000037.1"/>
</dbReference>
<dbReference type="InterPro" id="IPR029063">
    <property type="entry name" value="SAM-dependent_MTases_sf"/>
</dbReference>
<dbReference type="SUPFAM" id="SSF53335">
    <property type="entry name" value="S-adenosyl-L-methionine-dependent methyltransferases"/>
    <property type="match status" value="1"/>
</dbReference>
<dbReference type="GO" id="GO:0032259">
    <property type="term" value="P:methylation"/>
    <property type="evidence" value="ECO:0007669"/>
    <property type="project" value="UniProtKB-KW"/>
</dbReference>
<protein>
    <submittedName>
        <fullName evidence="1">FkbM family methyltransferase</fullName>
    </submittedName>
</protein>
<dbReference type="PANTHER" id="PTHR34203:SF15">
    <property type="entry name" value="SLL1173 PROTEIN"/>
    <property type="match status" value="1"/>
</dbReference>
<keyword evidence="1" id="KW-0808">Transferase</keyword>
<dbReference type="OrthoDB" id="7818572at2"/>
<dbReference type="InterPro" id="IPR006342">
    <property type="entry name" value="FkbM_mtfrase"/>
</dbReference>
<dbReference type="InterPro" id="IPR052514">
    <property type="entry name" value="SAM-dependent_MTase"/>
</dbReference>